<protein>
    <recommendedName>
        <fullName evidence="3">U3 snoRNA associated</fullName>
    </recommendedName>
</protein>
<dbReference type="Proteomes" id="UP000077154">
    <property type="component" value="Unassembled WGS sequence"/>
</dbReference>
<feature type="compositionally biased region" description="Acidic residues" evidence="1">
    <location>
        <begin position="330"/>
        <end position="344"/>
    </location>
</feature>
<feature type="compositionally biased region" description="Basic and acidic residues" evidence="1">
    <location>
        <begin position="257"/>
        <end position="279"/>
    </location>
</feature>
<dbReference type="eggNOG" id="ENOG502S51X">
    <property type="taxonomic scope" value="Eukaryota"/>
</dbReference>
<evidence type="ECO:0000313" key="2">
    <source>
        <dbReference type="EMBL" id="OAF54349.1"/>
    </source>
</evidence>
<feature type="compositionally biased region" description="Acidic residues" evidence="1">
    <location>
        <begin position="227"/>
        <end position="243"/>
    </location>
</feature>
<evidence type="ECO:0008006" key="3">
    <source>
        <dbReference type="Google" id="ProtNLM"/>
    </source>
</evidence>
<dbReference type="InterPro" id="IPR013268">
    <property type="entry name" value="UTP16"/>
</dbReference>
<sequence length="425" mass="46042">MFSRILSSARNIVPFNKHDEAAKNEKKSPGGRSLAEKKSGTSKSTMVTTRRQSGPSATLINADDSNANVPNELLSESAKKRRRTELSKKAATEEETGTPTKRRKLPVRNKDENSPAVAQSHLAVEIPVKELPEEPTAPTPAAKSKKATLKSTPKGKRNAKSVDTEPGSETVSSTEQKELAEKGTIAKASDAPAVVDAPVAKPKHKKFGDNDPVEVVAALEPEPERIQEDEDESSDDDAPEEVGAEAAQSKALGAAREAAKAAEQKEAAERQKRKDRDAQLKAQAKAAKKRKHAEEEIDESATIENSSITVEPVGRASKPRFDRTTLPDLLPEDFLEDASSEDEAPVQVEKPRVSKKIKFAYEEKKPKDKKMGSTTYRVAQVEKAGFAPKASRNTLSLKASLQGGRKGQFRKPVSSGFVVAKRARA</sequence>
<dbReference type="RefSeq" id="XP_024319656.1">
    <property type="nucleotide sequence ID" value="XM_024472896.1"/>
</dbReference>
<feature type="region of interest" description="Disordered" evidence="1">
    <location>
        <begin position="1"/>
        <end position="350"/>
    </location>
</feature>
<feature type="compositionally biased region" description="Polar residues" evidence="1">
    <location>
        <begin position="41"/>
        <end position="69"/>
    </location>
</feature>
<name>A0A176ZWP4_9PEZI</name>
<dbReference type="AlphaFoldDB" id="A0A176ZWP4"/>
<dbReference type="EMBL" id="KV441428">
    <property type="protein sequence ID" value="OAF54349.1"/>
    <property type="molecule type" value="Genomic_DNA"/>
</dbReference>
<feature type="compositionally biased region" description="Basic and acidic residues" evidence="1">
    <location>
        <begin position="16"/>
        <end position="39"/>
    </location>
</feature>
<dbReference type="VEuPathDB" id="FungiDB:GMDG_08349"/>
<dbReference type="GO" id="GO:0030515">
    <property type="term" value="F:snoRNA binding"/>
    <property type="evidence" value="ECO:0007669"/>
    <property type="project" value="InterPro"/>
</dbReference>
<reference evidence="2" key="1">
    <citation type="submission" date="2016-03" db="EMBL/GenBank/DDBJ databases">
        <title>Updated assembly of Pseudogymnoascus destructans, the fungus causing white-nose syndrome of bats.</title>
        <authorList>
            <person name="Palmer J.M."/>
            <person name="Drees K.P."/>
            <person name="Foster J.T."/>
            <person name="Lindner D.L."/>
        </authorList>
    </citation>
    <scope>NUCLEOTIDE SEQUENCE [LARGE SCALE GENOMIC DNA]</scope>
    <source>
        <strain evidence="2">20631-21</strain>
    </source>
</reference>
<accession>A0A176ZWP4</accession>
<feature type="compositionally biased region" description="Low complexity" evidence="1">
    <location>
        <begin position="186"/>
        <end position="200"/>
    </location>
</feature>
<proteinExistence type="predicted"/>
<feature type="compositionally biased region" description="Basic residues" evidence="1">
    <location>
        <begin position="143"/>
        <end position="159"/>
    </location>
</feature>
<dbReference type="GO" id="GO:0006364">
    <property type="term" value="P:rRNA processing"/>
    <property type="evidence" value="ECO:0007669"/>
    <property type="project" value="InterPro"/>
</dbReference>
<gene>
    <name evidence="2" type="ORF">VC83_09457</name>
</gene>
<dbReference type="OrthoDB" id="5245631at2759"/>
<dbReference type="GeneID" id="36292488"/>
<evidence type="ECO:0000256" key="1">
    <source>
        <dbReference type="SAM" id="MobiDB-lite"/>
    </source>
</evidence>
<dbReference type="Pfam" id="PF08297">
    <property type="entry name" value="U3_snoRNA_assoc"/>
    <property type="match status" value="1"/>
</dbReference>
<feature type="compositionally biased region" description="Polar residues" evidence="1">
    <location>
        <begin position="1"/>
        <end position="10"/>
    </location>
</feature>
<organism evidence="2">
    <name type="scientific">Pseudogymnoascus destructans</name>
    <dbReference type="NCBI Taxonomy" id="655981"/>
    <lineage>
        <taxon>Eukaryota</taxon>
        <taxon>Fungi</taxon>
        <taxon>Dikarya</taxon>
        <taxon>Ascomycota</taxon>
        <taxon>Pezizomycotina</taxon>
        <taxon>Leotiomycetes</taxon>
        <taxon>Thelebolales</taxon>
        <taxon>Thelebolaceae</taxon>
        <taxon>Pseudogymnoascus</taxon>
    </lineage>
</organism>